<dbReference type="OrthoDB" id="10044727at2759"/>
<evidence type="ECO:0000313" key="2">
    <source>
        <dbReference type="Proteomes" id="UP000807025"/>
    </source>
</evidence>
<proteinExistence type="predicted"/>
<reference evidence="1" key="1">
    <citation type="submission" date="2020-11" db="EMBL/GenBank/DDBJ databases">
        <authorList>
            <consortium name="DOE Joint Genome Institute"/>
            <person name="Ahrendt S."/>
            <person name="Riley R."/>
            <person name="Andreopoulos W."/>
            <person name="Labutti K."/>
            <person name="Pangilinan J."/>
            <person name="Ruiz-Duenas F.J."/>
            <person name="Barrasa J.M."/>
            <person name="Sanchez-Garcia M."/>
            <person name="Camarero S."/>
            <person name="Miyauchi S."/>
            <person name="Serrano A."/>
            <person name="Linde D."/>
            <person name="Babiker R."/>
            <person name="Drula E."/>
            <person name="Ayuso-Fernandez I."/>
            <person name="Pacheco R."/>
            <person name="Padilla G."/>
            <person name="Ferreira P."/>
            <person name="Barriuso J."/>
            <person name="Kellner H."/>
            <person name="Castanera R."/>
            <person name="Alfaro M."/>
            <person name="Ramirez L."/>
            <person name="Pisabarro A.G."/>
            <person name="Kuo A."/>
            <person name="Tritt A."/>
            <person name="Lipzen A."/>
            <person name="He G."/>
            <person name="Yan M."/>
            <person name="Ng V."/>
            <person name="Cullen D."/>
            <person name="Martin F."/>
            <person name="Rosso M.-N."/>
            <person name="Henrissat B."/>
            <person name="Hibbett D."/>
            <person name="Martinez A.T."/>
            <person name="Grigoriev I.V."/>
        </authorList>
    </citation>
    <scope>NUCLEOTIDE SEQUENCE</scope>
    <source>
        <strain evidence="1">ATCC 90797</strain>
    </source>
</reference>
<sequence>WSIRPSSQFVDGHEHVDVINYRQNIFLPAWESIQAQTQRWKDENIAEEEVEIPMNLPVYSPKERHIVVWFHDKSTFYANDHRCRRWVYESETAKPLPKGKGASLM</sequence>
<evidence type="ECO:0000313" key="1">
    <source>
        <dbReference type="EMBL" id="KAF9496014.1"/>
    </source>
</evidence>
<dbReference type="EMBL" id="MU154556">
    <property type="protein sequence ID" value="KAF9496014.1"/>
    <property type="molecule type" value="Genomic_DNA"/>
</dbReference>
<name>A0A9P6DFZ5_PLEER</name>
<accession>A0A9P6DFZ5</accession>
<gene>
    <name evidence="1" type="ORF">BDN71DRAFT_1362555</name>
</gene>
<protein>
    <submittedName>
        <fullName evidence="1">Uncharacterized protein</fullName>
    </submittedName>
</protein>
<organism evidence="1 2">
    <name type="scientific">Pleurotus eryngii</name>
    <name type="common">Boletus of the steppes</name>
    <dbReference type="NCBI Taxonomy" id="5323"/>
    <lineage>
        <taxon>Eukaryota</taxon>
        <taxon>Fungi</taxon>
        <taxon>Dikarya</taxon>
        <taxon>Basidiomycota</taxon>
        <taxon>Agaricomycotina</taxon>
        <taxon>Agaricomycetes</taxon>
        <taxon>Agaricomycetidae</taxon>
        <taxon>Agaricales</taxon>
        <taxon>Pleurotineae</taxon>
        <taxon>Pleurotaceae</taxon>
        <taxon>Pleurotus</taxon>
    </lineage>
</organism>
<feature type="non-terminal residue" evidence="1">
    <location>
        <position position="1"/>
    </location>
</feature>
<feature type="non-terminal residue" evidence="1">
    <location>
        <position position="105"/>
    </location>
</feature>
<dbReference type="Proteomes" id="UP000807025">
    <property type="component" value="Unassembled WGS sequence"/>
</dbReference>
<dbReference type="AlphaFoldDB" id="A0A9P6DFZ5"/>
<comment type="caution">
    <text evidence="1">The sequence shown here is derived from an EMBL/GenBank/DDBJ whole genome shotgun (WGS) entry which is preliminary data.</text>
</comment>
<keyword evidence="2" id="KW-1185">Reference proteome</keyword>